<protein>
    <submittedName>
        <fullName evidence="3">DNA-binding response regulator</fullName>
    </submittedName>
</protein>
<dbReference type="RefSeq" id="WP_104506431.1">
    <property type="nucleotide sequence ID" value="NZ_JACIGC010000022.1"/>
</dbReference>
<evidence type="ECO:0000313" key="3">
    <source>
        <dbReference type="EMBL" id="PPQ32990.1"/>
    </source>
</evidence>
<dbReference type="SMART" id="SM00448">
    <property type="entry name" value="REC"/>
    <property type="match status" value="1"/>
</dbReference>
<dbReference type="Gene3D" id="3.40.50.2300">
    <property type="match status" value="1"/>
</dbReference>
<dbReference type="SUPFAM" id="SSF52172">
    <property type="entry name" value="CheY-like"/>
    <property type="match status" value="1"/>
</dbReference>
<dbReference type="PROSITE" id="PS50110">
    <property type="entry name" value="RESPONSE_REGULATORY"/>
    <property type="match status" value="1"/>
</dbReference>
<name>A0A2S6NEG3_9HYPH</name>
<dbReference type="GO" id="GO:0000160">
    <property type="term" value="P:phosphorelay signal transduction system"/>
    <property type="evidence" value="ECO:0007669"/>
    <property type="project" value="InterPro"/>
</dbReference>
<dbReference type="CDD" id="cd06170">
    <property type="entry name" value="LuxR_C_like"/>
    <property type="match status" value="1"/>
</dbReference>
<dbReference type="Proteomes" id="UP000239089">
    <property type="component" value="Unassembled WGS sequence"/>
</dbReference>
<dbReference type="SMART" id="SM00421">
    <property type="entry name" value="HTH_LUXR"/>
    <property type="match status" value="1"/>
</dbReference>
<dbReference type="GO" id="GO:0003677">
    <property type="term" value="F:DNA binding"/>
    <property type="evidence" value="ECO:0007669"/>
    <property type="project" value="UniProtKB-KW"/>
</dbReference>
<accession>A0A2S6NEG3</accession>
<evidence type="ECO:0000256" key="1">
    <source>
        <dbReference type="ARBA" id="ARBA00022553"/>
    </source>
</evidence>
<organism evidence="3 4">
    <name type="scientific">Rhodoblastus sphagnicola</name>
    <dbReference type="NCBI Taxonomy" id="333368"/>
    <lineage>
        <taxon>Bacteria</taxon>
        <taxon>Pseudomonadati</taxon>
        <taxon>Pseudomonadota</taxon>
        <taxon>Alphaproteobacteria</taxon>
        <taxon>Hyphomicrobiales</taxon>
        <taxon>Rhodoblastaceae</taxon>
        <taxon>Rhodoblastus</taxon>
    </lineage>
</organism>
<evidence type="ECO:0000313" key="4">
    <source>
        <dbReference type="Proteomes" id="UP000239089"/>
    </source>
</evidence>
<dbReference type="InterPro" id="IPR058245">
    <property type="entry name" value="NreC/VraR/RcsB-like_REC"/>
</dbReference>
<dbReference type="CDD" id="cd17535">
    <property type="entry name" value="REC_NarL-like"/>
    <property type="match status" value="1"/>
</dbReference>
<dbReference type="SUPFAM" id="SSF46894">
    <property type="entry name" value="C-terminal effector domain of the bipartite response regulators"/>
    <property type="match status" value="1"/>
</dbReference>
<dbReference type="Pfam" id="PF00072">
    <property type="entry name" value="Response_reg"/>
    <property type="match status" value="1"/>
</dbReference>
<dbReference type="InterPro" id="IPR011006">
    <property type="entry name" value="CheY-like_superfamily"/>
</dbReference>
<dbReference type="PROSITE" id="PS50043">
    <property type="entry name" value="HTH_LUXR_2"/>
    <property type="match status" value="1"/>
</dbReference>
<sequence length="210" mass="22846">MRILIVDDHPMVREGCRGILSREADLEVFDAHNAAEALKACAETRFDIIVVDINLPEVSGYKLLQDLLKKNSKAKILAFSMNEDPGFVSRAIDLGACGFVAKTEDPADFLKAIRTVANGEKYLSNSMAMKLAFAAPKGSASQSETLTPREAEILDALANGKAMVQIAHDLNVSYKTVANNCTLLKLKLNARSNADLIRLAVERRAGGRSR</sequence>
<dbReference type="OrthoDB" id="3678174at2"/>
<gene>
    <name evidence="3" type="ORF">CCR94_03165</name>
</gene>
<keyword evidence="4" id="KW-1185">Reference proteome</keyword>
<reference evidence="3 4" key="1">
    <citation type="journal article" date="2018" name="Arch. Microbiol.">
        <title>New insights into the metabolic potential of the phototrophic purple bacterium Rhodopila globiformis DSM 161(T) from its draft genome sequence and evidence for a vanadium-dependent nitrogenase.</title>
        <authorList>
            <person name="Imhoff J.F."/>
            <person name="Rahn T."/>
            <person name="Kunzel S."/>
            <person name="Neulinger S.C."/>
        </authorList>
    </citation>
    <scope>NUCLEOTIDE SEQUENCE [LARGE SCALE GENOMIC DNA]</scope>
    <source>
        <strain evidence="3 4">DSM 16996</strain>
    </source>
</reference>
<keyword evidence="2 3" id="KW-0238">DNA-binding</keyword>
<dbReference type="InterPro" id="IPR039420">
    <property type="entry name" value="WalR-like"/>
</dbReference>
<keyword evidence="1" id="KW-0597">Phosphoprotein</keyword>
<dbReference type="PANTHER" id="PTHR43214">
    <property type="entry name" value="TWO-COMPONENT RESPONSE REGULATOR"/>
    <property type="match status" value="1"/>
</dbReference>
<dbReference type="Pfam" id="PF00196">
    <property type="entry name" value="GerE"/>
    <property type="match status" value="1"/>
</dbReference>
<proteinExistence type="predicted"/>
<dbReference type="InterPro" id="IPR000792">
    <property type="entry name" value="Tscrpt_reg_LuxR_C"/>
</dbReference>
<dbReference type="InterPro" id="IPR001789">
    <property type="entry name" value="Sig_transdc_resp-reg_receiver"/>
</dbReference>
<dbReference type="InterPro" id="IPR016032">
    <property type="entry name" value="Sig_transdc_resp-reg_C-effctor"/>
</dbReference>
<dbReference type="PRINTS" id="PR00038">
    <property type="entry name" value="HTHLUXR"/>
</dbReference>
<evidence type="ECO:0000256" key="2">
    <source>
        <dbReference type="ARBA" id="ARBA00023125"/>
    </source>
</evidence>
<dbReference type="AlphaFoldDB" id="A0A2S6NEG3"/>
<dbReference type="EMBL" id="NHSJ01000031">
    <property type="protein sequence ID" value="PPQ32990.1"/>
    <property type="molecule type" value="Genomic_DNA"/>
</dbReference>
<comment type="caution">
    <text evidence="3">The sequence shown here is derived from an EMBL/GenBank/DDBJ whole genome shotgun (WGS) entry which is preliminary data.</text>
</comment>
<dbReference type="GO" id="GO:0006355">
    <property type="term" value="P:regulation of DNA-templated transcription"/>
    <property type="evidence" value="ECO:0007669"/>
    <property type="project" value="InterPro"/>
</dbReference>
<dbReference type="PANTHER" id="PTHR43214:SF43">
    <property type="entry name" value="TWO-COMPONENT RESPONSE REGULATOR"/>
    <property type="match status" value="1"/>
</dbReference>